<feature type="compositionally biased region" description="Basic and acidic residues" evidence="1">
    <location>
        <begin position="1625"/>
        <end position="1636"/>
    </location>
</feature>
<feature type="region of interest" description="Disordered" evidence="1">
    <location>
        <begin position="1751"/>
        <end position="1944"/>
    </location>
</feature>
<feature type="region of interest" description="Disordered" evidence="1">
    <location>
        <begin position="198"/>
        <end position="252"/>
    </location>
</feature>
<feature type="region of interest" description="Disordered" evidence="1">
    <location>
        <begin position="2006"/>
        <end position="2035"/>
    </location>
</feature>
<gene>
    <name evidence="2" type="ORF">CSUI_003253</name>
</gene>
<feature type="region of interest" description="Disordered" evidence="1">
    <location>
        <begin position="1252"/>
        <end position="1344"/>
    </location>
</feature>
<sequence>MSEVRGEEEERCLSLREGEESEGATSLCFVCGEKRISRIGVVFEGGGRREEDGTGLRERKDQQEEEEEDEEGNGNHGMDQGEDRDQEKQQKSKNKKNTKEKREMTEEFERHDRRGEDNEKKNKNLRHFFSSSSLCDGKEEEAETQTRCDGSRMTSLWRDKKMTENELGHSLSLMSSSSSSSISCKEKIRMASLPSSLFSSSFSPNEEALLSTPSSSSTSTASSSSSSISSCFSSSFSSSSSSASSSRFSEKRNLSSCSVASLSYVSSSSSSSSPPSSLLLSPPFVVSESAPHSSPHIRPGEIDLESSLAKEASLQQEENGSSPPPSSPTSSSLSSPMNSVLPLPSLSLSSSSFSSSSASSSPLHLGSLPSSATTPSSSSSPSSSSLLFLPFTWRHASPSAGLSREKERECDLHAPSNEISPFMPSFLQRRDNELDDNGRMAMHRPEEEDEEIDMLILESVLEQERMEVYRFVTARWSSFLGEKGLSSLGLSFKEAKKEEKATPEKREDQTMRERRRRRKEGAVGHGDEVRRDVGENNEIEKERRGGGEEEESANSHLIAIDRKCPSSYSVSRCLSREEDSRDCRSSFCSYGEDQLFCVSRERLDQFRGSQGKTRNEGKKMKKNDGGDHCHSSSPSSSSSEFVSSFAGDRIVPMSFSSSFFFFFFLPSPCFSSLPLWMNGCSSSTGRSEERCDTLRLYSPPDSGVISFLSPSIRSLLLVSKSVNRRVSSLISRFAYLDLKEFLLSLLPPPPRYRHRRRSSLSCQGGDRGGLFLTLNSGEEWRRSSFLHRISIASGEGGLQGHRHVEREEEKQALSGRGEKSGEMGDLETKREERRMKRRERNKEEGTRQEEAERMSSALHRITACVCHDDLGSSGVCTPHLHREVSGVCTPQQLPCREATCVYTSRNGEVSLPVRTLQCDEGAFSPGGVSTPHDRRRPFRIFSSKAGRQDRCQVYHRSKASPADEPFLYRNLNTSQEKEEESQESFSSSSASLLLPFPPSISLLVPILLDKVDKKFKEGMDLGDPIDSNRKQGGRSWEKDDSETSEVSSSSRETLKKRKEGVRMTLDFVLYVHSMMVSLIWGRRVSFEVSQVDRFVNFFSSFFYFRLQRSRLSHLSFCSNRLVVNPTDPRKREEEEGDKGQKKDHHDLNDNSGSSCGEGVRGLVEERKREKEMLECKEGERSYQIRKRRSHDKGLEGWFDQPRKEEDDDVTVESLVSTFLLQEAWDNVSSEERMERRRSVSLYFPFLSVEKTKVERESSSRRDDIDEGEGGEDWCEEEELREGGGEEDEMKRSQGRRRRKEQMPRKLLRKKTKNMNSVKMKRGEVKLHATPTPTGRRRETHKRGWMKGLGKKASHVAMQLMLCDFQMYIHLNYLGAQQSDQHGLHDEGLNRNSLWNGKSASPPRDLSLSSMRSQPYLSSSSLAKSNSVVCPSSLSMLLPSPLSSHLSCTPRILRCTILHAEKPLRNLVSSSAFSRGLLMKEEEDESCHGRASLSLGKISRSRQRSFSLHPQGWAHALIVGLGAGEGQIGREQQDEIEREKKTGRNEETERGETKEELKSRDMQTKSREKRRKRRGREGVEKENVFVCFFLENGMVMLNGRLVEFSRAGAAPERRGPSFHSSSTCDGRGDKSDRETHKSLSSSFTQQQHPYETISIDHDHHSSSSSSSSERHVGVSFSSSCSPSFPFVVDIFTFTWYGLCERSLSSDLIGKEEKRGKKKKERERRSSRRLSLEENLLRVHSSSSFFAGCGTRLPGPLEEGVQPDPRRHVSSLREKRNEEGERGETERDVYSSCIRGSSYREGLIEEDKEDQPEMKREEEEERRDRILHSYRAGGLLTIPSSSSCSPSSTSRSDGYRFSSHLQHGFSMKKREEISISSSLSTNSSFSSSPASSSFSSSSSSSSFSPFSDTGARQHVEETSPHPRDKSSFNKEIMDEQEEEEEEISSERIRQSHVAFVFLSSDGGLYVSGDVPGILISSREKREAFMKQNATVTEERRTLRRDVSLTTKRGEEDVKNLASSPKRDLEKEKDPHDDMDDDMVRILPSSSGCIYRGYPLETSCCLTGECLSFSSILTVNSASLALSSGILLPRHRRDLKKRREERSSSSLGDPSERRRQGEAHVSSSLLSPPPSCKPSHSYSFHTWLKASYIMTKRVILTKQKRGDQEDALLHEETKKQDQQDEEEEEISGVYTPGCCSCRFTTTTTPADRFSCACASHRSRGEDNLQGFIERRREQEDSRSLPFSSSLSVPSSSSVSPADNSSFSTGSRRGDGLSLRDADHPGEKKEKEEEEDESLYCPSLLEDKNFTERGVLAILQTHTGDLVFMTIKDDGVRSIDQRKEEREEEEEREGGGGDPNDPRKEGEDGEHERERQRERLSLCMIPEIARRPRGFSGGGGEEEEKRERRSRRERRVLLGFKCLSRFDLLANLVKQKEQEEEEEEKKKKRRMMIEAKGEGERRDRKEKEEDNRGAKDRVSEDDVNELGKMYEKSSSSSLIFPPLSLSSSRGKREEGGEVAREEEEEELSSLNFERRGCALRKFLQGERWIAGCLYTEIILLKTGDVSLQEETSASLFPSGPSIRSRFLLLSTLDDEQHRWLAHFFETHLHLVNRIQTLRLGFERLTSQQCYSQLLLQRRQREEEEERQKEVVKKEATISTTKKKKNFSCISFKKDLGRWDPVSLDKMAEAKGESNGSGRRRRRRRRGERERYLSTDEDGHLVKERRDSMKKEEEKKEEEREEERREGENRHGTVSIEDKKEEEEGDGLFKSSDGEATKKKKKKGEARSHSERGVKTNKRRRRRYSIEGERRRLCSFRQKVKDGRRKRKAQQQEEEAADESCFSSSSSCSPPSLPLSFRHVPFYTTSQEEEEEEEEEKFLYKRGRGLLDWEEDDGELRLFFNTWKGRRRRRTFSLSLEEEEEEMSLFFVLNLHRKCLEMIWDSSGKFHFIHRNVLLATSHPPGNPLH</sequence>
<feature type="region of interest" description="Disordered" evidence="1">
    <location>
        <begin position="1019"/>
        <end position="1055"/>
    </location>
</feature>
<feature type="region of interest" description="Disordered" evidence="1">
    <location>
        <begin position="1"/>
        <end position="161"/>
    </location>
</feature>
<feature type="compositionally biased region" description="Basic and acidic residues" evidence="1">
    <location>
        <begin position="100"/>
        <end position="122"/>
    </location>
</feature>
<name>A0A2C6L5M2_9APIC</name>
<feature type="compositionally biased region" description="Basic and acidic residues" evidence="1">
    <location>
        <begin position="1530"/>
        <end position="1565"/>
    </location>
</feature>
<feature type="region of interest" description="Disordered" evidence="1">
    <location>
        <begin position="607"/>
        <end position="639"/>
    </location>
</feature>
<dbReference type="GeneID" id="94426662"/>
<feature type="compositionally biased region" description="Low complexity" evidence="1">
    <location>
        <begin position="1838"/>
        <end position="1850"/>
    </location>
</feature>
<feature type="compositionally biased region" description="Basic and acidic residues" evidence="1">
    <location>
        <begin position="79"/>
        <end position="90"/>
    </location>
</feature>
<feature type="compositionally biased region" description="Basic and acidic residues" evidence="1">
    <location>
        <begin position="46"/>
        <end position="62"/>
    </location>
</feature>
<feature type="compositionally biased region" description="Low complexity" evidence="1">
    <location>
        <begin position="328"/>
        <end position="385"/>
    </location>
</feature>
<feature type="compositionally biased region" description="Basic and acidic residues" evidence="1">
    <location>
        <begin position="2352"/>
        <end position="2372"/>
    </location>
</feature>
<feature type="region of interest" description="Disordered" evidence="1">
    <location>
        <begin position="796"/>
        <end position="854"/>
    </location>
</feature>
<feature type="compositionally biased region" description="Basic and acidic residues" evidence="1">
    <location>
        <begin position="2776"/>
        <end position="2785"/>
    </location>
</feature>
<feature type="compositionally biased region" description="Basic and acidic residues" evidence="1">
    <location>
        <begin position="1762"/>
        <end position="1787"/>
    </location>
</feature>
<feature type="compositionally biased region" description="Low complexity" evidence="1">
    <location>
        <begin position="1872"/>
        <end position="1905"/>
    </location>
</feature>
<accession>A0A2C6L5M2</accession>
<feature type="region of interest" description="Disordered" evidence="1">
    <location>
        <begin position="2228"/>
        <end position="2292"/>
    </location>
</feature>
<feature type="compositionally biased region" description="Basic and acidic residues" evidence="1">
    <location>
        <begin position="520"/>
        <end position="547"/>
    </location>
</feature>
<dbReference type="PANTHER" id="PTHR36812">
    <property type="entry name" value="NEUROFILAMENT TRIPLET M PROTEIN-LIKE PROTEIN"/>
    <property type="match status" value="1"/>
</dbReference>
<feature type="region of interest" description="Disordered" evidence="1">
    <location>
        <begin position="2427"/>
        <end position="2476"/>
    </location>
</feature>
<feature type="compositionally biased region" description="Acidic residues" evidence="1">
    <location>
        <begin position="1932"/>
        <end position="1941"/>
    </location>
</feature>
<feature type="compositionally biased region" description="Low complexity" evidence="1">
    <location>
        <begin position="211"/>
        <end position="247"/>
    </location>
</feature>
<feature type="compositionally biased region" description="Low complexity" evidence="1">
    <location>
        <begin position="2236"/>
        <end position="2260"/>
    </location>
</feature>
<feature type="region of interest" description="Disordered" evidence="1">
    <location>
        <begin position="2678"/>
        <end position="2842"/>
    </location>
</feature>
<feature type="region of interest" description="Disordered" evidence="1">
    <location>
        <begin position="1127"/>
        <end position="1159"/>
    </location>
</feature>
<feature type="compositionally biased region" description="Basic and acidic residues" evidence="1">
    <location>
        <begin position="1127"/>
        <end position="1148"/>
    </location>
</feature>
<feature type="compositionally biased region" description="Polar residues" evidence="1">
    <location>
        <begin position="1637"/>
        <end position="1647"/>
    </location>
</feature>
<dbReference type="RefSeq" id="XP_067924572.1">
    <property type="nucleotide sequence ID" value="XM_068063451.1"/>
</dbReference>
<feature type="region of interest" description="Disordered" evidence="1">
    <location>
        <begin position="494"/>
        <end position="554"/>
    </location>
</feature>
<reference evidence="2 3" key="1">
    <citation type="journal article" date="2017" name="Int. J. Parasitol.">
        <title>The genome of the protozoan parasite Cystoisospora suis and a reverse vaccinology approach to identify vaccine candidates.</title>
        <authorList>
            <person name="Palmieri N."/>
            <person name="Shrestha A."/>
            <person name="Ruttkowski B."/>
            <person name="Beck T."/>
            <person name="Vogl C."/>
            <person name="Tomley F."/>
            <person name="Blake D.P."/>
            <person name="Joachim A."/>
        </authorList>
    </citation>
    <scope>NUCLEOTIDE SEQUENCE [LARGE SCALE GENOMIC DNA]</scope>
    <source>
        <strain evidence="2 3">Wien I</strain>
    </source>
</reference>
<dbReference type="EMBL" id="MIGC01001425">
    <property type="protein sequence ID" value="PHJ22895.1"/>
    <property type="molecule type" value="Genomic_DNA"/>
</dbReference>
<feature type="compositionally biased region" description="Acidic residues" evidence="1">
    <location>
        <begin position="63"/>
        <end position="72"/>
    </location>
</feature>
<evidence type="ECO:0000256" key="1">
    <source>
        <dbReference type="SAM" id="MobiDB-lite"/>
    </source>
</evidence>
<feature type="compositionally biased region" description="Basic and acidic residues" evidence="1">
    <location>
        <begin position="1252"/>
        <end position="1263"/>
    </location>
</feature>
<feature type="region of interest" description="Disordered" evidence="1">
    <location>
        <begin position="2494"/>
        <end position="2514"/>
    </location>
</feature>
<feature type="region of interest" description="Disordered" evidence="1">
    <location>
        <begin position="285"/>
        <end position="385"/>
    </location>
</feature>
<feature type="compositionally biased region" description="Basic residues" evidence="1">
    <location>
        <begin position="1292"/>
        <end position="1312"/>
    </location>
</feature>
<feature type="compositionally biased region" description="Basic and acidic residues" evidence="1">
    <location>
        <begin position="2443"/>
        <end position="2472"/>
    </location>
</feature>
<feature type="compositionally biased region" description="Basic and acidic residues" evidence="1">
    <location>
        <begin position="613"/>
        <end position="630"/>
    </location>
</feature>
<feature type="compositionally biased region" description="Basic and acidic residues" evidence="1">
    <location>
        <begin position="2006"/>
        <end position="2029"/>
    </location>
</feature>
<feature type="region of interest" description="Disordered" evidence="1">
    <location>
        <begin position="2330"/>
        <end position="2403"/>
    </location>
</feature>
<feature type="compositionally biased region" description="Basic and acidic residues" evidence="1">
    <location>
        <begin position="2502"/>
        <end position="2511"/>
    </location>
</feature>
<feature type="compositionally biased region" description="Basic and acidic residues" evidence="1">
    <location>
        <begin position="802"/>
        <end position="853"/>
    </location>
</feature>
<proteinExistence type="predicted"/>
<organism evidence="2 3">
    <name type="scientific">Cystoisospora suis</name>
    <dbReference type="NCBI Taxonomy" id="483139"/>
    <lineage>
        <taxon>Eukaryota</taxon>
        <taxon>Sar</taxon>
        <taxon>Alveolata</taxon>
        <taxon>Apicomplexa</taxon>
        <taxon>Conoidasida</taxon>
        <taxon>Coccidia</taxon>
        <taxon>Eucoccidiorida</taxon>
        <taxon>Eimeriorina</taxon>
        <taxon>Sarcocystidae</taxon>
        <taxon>Cystoisospora</taxon>
    </lineage>
</organism>
<dbReference type="VEuPathDB" id="ToxoDB:CSUI_003253"/>
<feature type="compositionally biased region" description="Acidic residues" evidence="1">
    <location>
        <begin position="1"/>
        <end position="10"/>
    </location>
</feature>
<feature type="compositionally biased region" description="Basic and acidic residues" evidence="1">
    <location>
        <begin position="2264"/>
        <end position="2283"/>
    </location>
</feature>
<dbReference type="PANTHER" id="PTHR36812:SF9">
    <property type="entry name" value="MYB-LIKE PROTEIN X ISOFORM X1"/>
    <property type="match status" value="1"/>
</dbReference>
<feature type="region of interest" description="Disordered" evidence="1">
    <location>
        <begin position="1709"/>
        <end position="1728"/>
    </location>
</feature>
<keyword evidence="3" id="KW-1185">Reference proteome</keyword>
<feature type="compositionally biased region" description="Basic residues" evidence="1">
    <location>
        <begin position="1714"/>
        <end position="1726"/>
    </location>
</feature>
<evidence type="ECO:0000313" key="2">
    <source>
        <dbReference type="EMBL" id="PHJ22895.1"/>
    </source>
</evidence>
<feature type="compositionally biased region" description="Basic and acidic residues" evidence="1">
    <location>
        <begin position="494"/>
        <end position="512"/>
    </location>
</feature>
<feature type="region of interest" description="Disordered" evidence="1">
    <location>
        <begin position="1527"/>
        <end position="1575"/>
    </location>
</feature>
<feature type="compositionally biased region" description="Basic and acidic residues" evidence="1">
    <location>
        <begin position="1280"/>
        <end position="1291"/>
    </location>
</feature>
<feature type="compositionally biased region" description="Basic and acidic residues" evidence="1">
    <location>
        <begin position="2698"/>
        <end position="2750"/>
    </location>
</feature>
<feature type="compositionally biased region" description="Basic and acidic residues" evidence="1">
    <location>
        <begin position="1809"/>
        <end position="1825"/>
    </location>
</feature>
<dbReference type="Proteomes" id="UP000221165">
    <property type="component" value="Unassembled WGS sequence"/>
</dbReference>
<feature type="compositionally biased region" description="Low complexity" evidence="1">
    <location>
        <begin position="2831"/>
        <end position="2842"/>
    </location>
</feature>
<feature type="compositionally biased region" description="Acidic residues" evidence="1">
    <location>
        <begin position="1264"/>
        <end position="1279"/>
    </location>
</feature>
<feature type="region of interest" description="Disordered" evidence="1">
    <location>
        <begin position="2090"/>
        <end position="2129"/>
    </location>
</feature>
<protein>
    <submittedName>
        <fullName evidence="2">Uncharacterized protein</fullName>
    </submittedName>
</protein>
<evidence type="ECO:0000313" key="3">
    <source>
        <dbReference type="Proteomes" id="UP000221165"/>
    </source>
</evidence>
<feature type="compositionally biased region" description="Basic and acidic residues" evidence="1">
    <location>
        <begin position="1909"/>
        <end position="1931"/>
    </location>
</feature>
<feature type="region of interest" description="Disordered" evidence="1">
    <location>
        <begin position="1608"/>
        <end position="1647"/>
    </location>
</feature>
<comment type="caution">
    <text evidence="2">The sequence shown here is derived from an EMBL/GenBank/DDBJ whole genome shotgun (WGS) entry which is preliminary data.</text>
</comment>